<feature type="transmembrane region" description="Helical" evidence="5">
    <location>
        <begin position="167"/>
        <end position="189"/>
    </location>
</feature>
<dbReference type="InterPro" id="IPR006214">
    <property type="entry name" value="Bax_inhibitor_1-related"/>
</dbReference>
<comment type="subcellular location">
    <subcellularLocation>
        <location evidence="1">Membrane</location>
        <topology evidence="1">Multi-pass membrane protein</topology>
    </subcellularLocation>
</comment>
<dbReference type="GO" id="GO:0005794">
    <property type="term" value="C:Golgi apparatus"/>
    <property type="evidence" value="ECO:0007669"/>
    <property type="project" value="TreeGrafter"/>
</dbReference>
<dbReference type="PANTHER" id="PTHR23291">
    <property type="entry name" value="BAX INHIBITOR-RELATED"/>
    <property type="match status" value="1"/>
</dbReference>
<name>A0A7E4VPH1_PANRE</name>
<feature type="transmembrane region" description="Helical" evidence="5">
    <location>
        <begin position="228"/>
        <end position="253"/>
    </location>
</feature>
<feature type="compositionally biased region" description="Polar residues" evidence="6">
    <location>
        <begin position="20"/>
        <end position="29"/>
    </location>
</feature>
<sequence>MATESKTKSQEPTNDKPKSVKSSPNTQPDSEPKPNVPDSSQPKSQKSSAKKSNEHVINLEQFADDPFKVPANRRKFIQRVFIIVTAMLFISTMISLLGLVWEGFRIYNYNNWWPYVLAVISFLAVYFIIACIPFVRHKVPLNYFMLLLYSVVTGIMLAIMVCHHSAWSFSIAAGMTTVLCIAIVLYATFTKTDFTGCFIFVFVFAIVLLMSFIIVILAFFLFPEALPILHVIICCIIVLGYSFMLIIDIQMVLGNKKNRLALNEYAAGALYIYTDVIEIFMGMLGLSR</sequence>
<protein>
    <submittedName>
        <fullName evidence="8">Protein lifeguard 2</fullName>
    </submittedName>
</protein>
<organism evidence="7 8">
    <name type="scientific">Panagrellus redivivus</name>
    <name type="common">Microworm</name>
    <dbReference type="NCBI Taxonomy" id="6233"/>
    <lineage>
        <taxon>Eukaryota</taxon>
        <taxon>Metazoa</taxon>
        <taxon>Ecdysozoa</taxon>
        <taxon>Nematoda</taxon>
        <taxon>Chromadorea</taxon>
        <taxon>Rhabditida</taxon>
        <taxon>Tylenchina</taxon>
        <taxon>Panagrolaimomorpha</taxon>
        <taxon>Panagrolaimoidea</taxon>
        <taxon>Panagrolaimidae</taxon>
        <taxon>Panagrellus</taxon>
    </lineage>
</organism>
<dbReference type="WBParaSite" id="Pan_g23583.t1">
    <property type="protein sequence ID" value="Pan_g23583.t1"/>
    <property type="gene ID" value="Pan_g23583"/>
</dbReference>
<evidence type="ECO:0000256" key="4">
    <source>
        <dbReference type="ARBA" id="ARBA00023136"/>
    </source>
</evidence>
<proteinExistence type="inferred from homology"/>
<evidence type="ECO:0000256" key="1">
    <source>
        <dbReference type="ARBA" id="ARBA00004141"/>
    </source>
</evidence>
<dbReference type="GO" id="GO:0005783">
    <property type="term" value="C:endoplasmic reticulum"/>
    <property type="evidence" value="ECO:0007669"/>
    <property type="project" value="TreeGrafter"/>
</dbReference>
<keyword evidence="7" id="KW-1185">Reference proteome</keyword>
<dbReference type="GO" id="GO:0016020">
    <property type="term" value="C:membrane"/>
    <property type="evidence" value="ECO:0007669"/>
    <property type="project" value="UniProtKB-SubCell"/>
</dbReference>
<evidence type="ECO:0000313" key="7">
    <source>
        <dbReference type="Proteomes" id="UP000492821"/>
    </source>
</evidence>
<feature type="transmembrane region" description="Helical" evidence="5">
    <location>
        <begin position="265"/>
        <end position="286"/>
    </location>
</feature>
<dbReference type="Pfam" id="PF01027">
    <property type="entry name" value="Bax1-I"/>
    <property type="match status" value="1"/>
</dbReference>
<accession>A0A7E4VPH1</accession>
<feature type="transmembrane region" description="Helical" evidence="5">
    <location>
        <begin position="80"/>
        <end position="100"/>
    </location>
</feature>
<dbReference type="Proteomes" id="UP000492821">
    <property type="component" value="Unassembled WGS sequence"/>
</dbReference>
<feature type="compositionally biased region" description="Basic and acidic residues" evidence="6">
    <location>
        <begin position="1"/>
        <end position="18"/>
    </location>
</feature>
<feature type="transmembrane region" description="Helical" evidence="5">
    <location>
        <begin position="142"/>
        <end position="161"/>
    </location>
</feature>
<evidence type="ECO:0000256" key="5">
    <source>
        <dbReference type="RuleBase" id="RU004379"/>
    </source>
</evidence>
<comment type="similarity">
    <text evidence="5">Belongs to the BI1 family.</text>
</comment>
<evidence type="ECO:0000256" key="6">
    <source>
        <dbReference type="SAM" id="MobiDB-lite"/>
    </source>
</evidence>
<feature type="transmembrane region" description="Helical" evidence="5">
    <location>
        <begin position="196"/>
        <end position="222"/>
    </location>
</feature>
<feature type="transmembrane region" description="Helical" evidence="5">
    <location>
        <begin position="112"/>
        <end position="135"/>
    </location>
</feature>
<evidence type="ECO:0000256" key="2">
    <source>
        <dbReference type="ARBA" id="ARBA00022692"/>
    </source>
</evidence>
<dbReference type="PANTHER" id="PTHR23291:SF127">
    <property type="entry name" value="PROTEIN LIFEGUARD 1-LIKE"/>
    <property type="match status" value="1"/>
</dbReference>
<evidence type="ECO:0000256" key="3">
    <source>
        <dbReference type="ARBA" id="ARBA00022989"/>
    </source>
</evidence>
<keyword evidence="2 5" id="KW-0812">Transmembrane</keyword>
<dbReference type="AlphaFoldDB" id="A0A7E4VPH1"/>
<dbReference type="GO" id="GO:2001234">
    <property type="term" value="P:negative regulation of apoptotic signaling pathway"/>
    <property type="evidence" value="ECO:0007669"/>
    <property type="project" value="TreeGrafter"/>
</dbReference>
<keyword evidence="3 5" id="KW-1133">Transmembrane helix</keyword>
<reference evidence="8" key="2">
    <citation type="submission" date="2020-10" db="UniProtKB">
        <authorList>
            <consortium name="WormBaseParasite"/>
        </authorList>
    </citation>
    <scope>IDENTIFICATION</scope>
</reference>
<reference evidence="7" key="1">
    <citation type="journal article" date="2013" name="Genetics">
        <title>The draft genome and transcriptome of Panagrellus redivivus are shaped by the harsh demands of a free-living lifestyle.</title>
        <authorList>
            <person name="Srinivasan J."/>
            <person name="Dillman A.R."/>
            <person name="Macchietto M.G."/>
            <person name="Heikkinen L."/>
            <person name="Lakso M."/>
            <person name="Fracchia K.M."/>
            <person name="Antoshechkin I."/>
            <person name="Mortazavi A."/>
            <person name="Wong G."/>
            <person name="Sternberg P.W."/>
        </authorList>
    </citation>
    <scope>NUCLEOTIDE SEQUENCE [LARGE SCALE GENOMIC DNA]</scope>
    <source>
        <strain evidence="7">MT8872</strain>
    </source>
</reference>
<keyword evidence="4 5" id="KW-0472">Membrane</keyword>
<feature type="region of interest" description="Disordered" evidence="6">
    <location>
        <begin position="1"/>
        <end position="50"/>
    </location>
</feature>
<evidence type="ECO:0000313" key="8">
    <source>
        <dbReference type="WBParaSite" id="Pan_g23583.t1"/>
    </source>
</evidence>